<feature type="region of interest" description="Disordered" evidence="1">
    <location>
        <begin position="125"/>
        <end position="159"/>
    </location>
</feature>
<sequence>MTDRRELIPAPLPSGRRLLLETTDRGESLVVVSPGGSVELSIELTPTGPVLRLQGARLEIDSTESVALKCKSFELQTQEELRLHAGSGVQVTTDGEVRMKSAQQTYIDADYVNLNCLERTGYHDEGVDYGDGGDSGEGVDSGERDPAVEPGLDDDEARD</sequence>
<comment type="caution">
    <text evidence="2">The sequence shown here is derived from an EMBL/GenBank/DDBJ whole genome shotgun (WGS) entry which is preliminary data.</text>
</comment>
<dbReference type="EMBL" id="JAGQHS010000013">
    <property type="protein sequence ID" value="MCA9754962.1"/>
    <property type="molecule type" value="Genomic_DNA"/>
</dbReference>
<accession>A0A956NA15</accession>
<organism evidence="2 3">
    <name type="scientific">Eiseniibacteriota bacterium</name>
    <dbReference type="NCBI Taxonomy" id="2212470"/>
    <lineage>
        <taxon>Bacteria</taxon>
        <taxon>Candidatus Eiseniibacteriota</taxon>
    </lineage>
</organism>
<evidence type="ECO:0000256" key="1">
    <source>
        <dbReference type="SAM" id="MobiDB-lite"/>
    </source>
</evidence>
<reference evidence="2" key="2">
    <citation type="journal article" date="2021" name="Microbiome">
        <title>Successional dynamics and alternative stable states in a saline activated sludge microbial community over 9 years.</title>
        <authorList>
            <person name="Wang Y."/>
            <person name="Ye J."/>
            <person name="Ju F."/>
            <person name="Liu L."/>
            <person name="Boyd J.A."/>
            <person name="Deng Y."/>
            <person name="Parks D.H."/>
            <person name="Jiang X."/>
            <person name="Yin X."/>
            <person name="Woodcroft B.J."/>
            <person name="Tyson G.W."/>
            <person name="Hugenholtz P."/>
            <person name="Polz M.F."/>
            <person name="Zhang T."/>
        </authorList>
    </citation>
    <scope>NUCLEOTIDE SEQUENCE</scope>
    <source>
        <strain evidence="2">HKST-UBA02</strain>
    </source>
</reference>
<evidence type="ECO:0000313" key="3">
    <source>
        <dbReference type="Proteomes" id="UP000739538"/>
    </source>
</evidence>
<dbReference type="AlphaFoldDB" id="A0A956NA15"/>
<evidence type="ECO:0000313" key="2">
    <source>
        <dbReference type="EMBL" id="MCA9754962.1"/>
    </source>
</evidence>
<reference evidence="2" key="1">
    <citation type="submission" date="2020-04" db="EMBL/GenBank/DDBJ databases">
        <authorList>
            <person name="Zhang T."/>
        </authorList>
    </citation>
    <scope>NUCLEOTIDE SEQUENCE</scope>
    <source>
        <strain evidence="2">HKST-UBA02</strain>
    </source>
</reference>
<protein>
    <submittedName>
        <fullName evidence="2">Uncharacterized protein</fullName>
    </submittedName>
</protein>
<gene>
    <name evidence="2" type="ORF">KDA27_04100</name>
</gene>
<proteinExistence type="predicted"/>
<dbReference type="Proteomes" id="UP000739538">
    <property type="component" value="Unassembled WGS sequence"/>
</dbReference>
<name>A0A956NA15_UNCEI</name>